<dbReference type="Gene3D" id="3.90.1200.10">
    <property type="match status" value="1"/>
</dbReference>
<keyword evidence="2" id="KW-1185">Reference proteome</keyword>
<dbReference type="PANTHER" id="PTHR23020">
    <property type="entry name" value="UNCHARACTERIZED NUCLEAR HORMONE RECEPTOR-RELATED"/>
    <property type="match status" value="1"/>
</dbReference>
<dbReference type="InterPro" id="IPR011009">
    <property type="entry name" value="Kinase-like_dom_sf"/>
</dbReference>
<dbReference type="OrthoDB" id="5915577at2759"/>
<name>A0A2A6D351_PRIPA</name>
<dbReference type="SMART" id="SM00587">
    <property type="entry name" value="CHK"/>
    <property type="match status" value="1"/>
</dbReference>
<dbReference type="Pfam" id="PF07914">
    <property type="entry name" value="DUF1679"/>
    <property type="match status" value="1"/>
</dbReference>
<dbReference type="InterPro" id="IPR052961">
    <property type="entry name" value="Oxido-Kinase-like_Enzymes"/>
</dbReference>
<dbReference type="SUPFAM" id="SSF56112">
    <property type="entry name" value="Protein kinase-like (PK-like)"/>
    <property type="match status" value="1"/>
</dbReference>
<dbReference type="Proteomes" id="UP000005239">
    <property type="component" value="Unassembled WGS sequence"/>
</dbReference>
<sequence>MNIRTVADGILGTHVTWDEFEGFASRCALIYCDWQGDDADELPKRVVLKMGSCLPLVALSQVLPAERNVFKDATPELWAMTEHGIKGMHNMECDTYDFLEQFGEGHAIPKRYYACAFNELNLVAGQICMEYVEHGRMFNFHECATEEQMKQIARALGRLQADSTKYEVHSESLKTKDVFGEFNRSTPKEQYYQLFTPIKVMDASLTEEVEKVEALLDVYYGATLPSTIHKQLGLAPVLVNGDMRTENVLVDEASGELRALIDWQCSHFGCGVEDLLHISFFAQSTDDRRATARGLLEEMYSAFIARLGDQPAPYSLEQLREVCDLLFPHCAIFFATGLGVLMPANMPRPGHEDASQQRKWEIVLDKASDV</sequence>
<dbReference type="InterPro" id="IPR012877">
    <property type="entry name" value="Dhs-27"/>
</dbReference>
<reference evidence="1" key="2">
    <citation type="submission" date="2022-06" db="UniProtKB">
        <authorList>
            <consortium name="EnsemblMetazoa"/>
        </authorList>
    </citation>
    <scope>IDENTIFICATION</scope>
    <source>
        <strain evidence="1">PS312</strain>
    </source>
</reference>
<dbReference type="InterPro" id="IPR015897">
    <property type="entry name" value="CHK_kinase-like"/>
</dbReference>
<dbReference type="EnsemblMetazoa" id="PPA04379.1">
    <property type="protein sequence ID" value="PPA04379.1"/>
    <property type="gene ID" value="WBGene00093933"/>
</dbReference>
<evidence type="ECO:0000313" key="2">
    <source>
        <dbReference type="Proteomes" id="UP000005239"/>
    </source>
</evidence>
<dbReference type="AlphaFoldDB" id="A0A2A6D351"/>
<dbReference type="PANTHER" id="PTHR23020:SF8">
    <property type="entry name" value="CHK KINASE-LIKE DOMAIN-CONTAINING PROTEIN"/>
    <property type="match status" value="1"/>
</dbReference>
<organism evidence="1 2">
    <name type="scientific">Pristionchus pacificus</name>
    <name type="common">Parasitic nematode worm</name>
    <dbReference type="NCBI Taxonomy" id="54126"/>
    <lineage>
        <taxon>Eukaryota</taxon>
        <taxon>Metazoa</taxon>
        <taxon>Ecdysozoa</taxon>
        <taxon>Nematoda</taxon>
        <taxon>Chromadorea</taxon>
        <taxon>Rhabditida</taxon>
        <taxon>Rhabditina</taxon>
        <taxon>Diplogasteromorpha</taxon>
        <taxon>Diplogasteroidea</taxon>
        <taxon>Neodiplogasteridae</taxon>
        <taxon>Pristionchus</taxon>
    </lineage>
</organism>
<evidence type="ECO:0000313" key="1">
    <source>
        <dbReference type="EnsemblMetazoa" id="PPA04379.1"/>
    </source>
</evidence>
<proteinExistence type="predicted"/>
<accession>A0A2A6D351</accession>
<accession>A0A8R1Y756</accession>
<gene>
    <name evidence="1" type="primary">WBGene00093933</name>
</gene>
<protein>
    <submittedName>
        <fullName evidence="1">Phosphotransferase</fullName>
    </submittedName>
</protein>
<reference evidence="2" key="1">
    <citation type="journal article" date="2008" name="Nat. Genet.">
        <title>The Pristionchus pacificus genome provides a unique perspective on nematode lifestyle and parasitism.</title>
        <authorList>
            <person name="Dieterich C."/>
            <person name="Clifton S.W."/>
            <person name="Schuster L.N."/>
            <person name="Chinwalla A."/>
            <person name="Delehaunty K."/>
            <person name="Dinkelacker I."/>
            <person name="Fulton L."/>
            <person name="Fulton R."/>
            <person name="Godfrey J."/>
            <person name="Minx P."/>
            <person name="Mitreva M."/>
            <person name="Roeseler W."/>
            <person name="Tian H."/>
            <person name="Witte H."/>
            <person name="Yang S.P."/>
            <person name="Wilson R.K."/>
            <person name="Sommer R.J."/>
        </authorList>
    </citation>
    <scope>NUCLEOTIDE SEQUENCE [LARGE SCALE GENOMIC DNA]</scope>
    <source>
        <strain evidence="2">PS312</strain>
    </source>
</reference>